<dbReference type="CDD" id="cd00093">
    <property type="entry name" value="HTH_XRE"/>
    <property type="match status" value="1"/>
</dbReference>
<dbReference type="PANTHER" id="PTHR46797">
    <property type="entry name" value="HTH-TYPE TRANSCRIPTIONAL REGULATOR"/>
    <property type="match status" value="1"/>
</dbReference>
<protein>
    <submittedName>
        <fullName evidence="3">Transcriptional regulator with XRE-family HTH domain</fullName>
    </submittedName>
</protein>
<dbReference type="InterPro" id="IPR010982">
    <property type="entry name" value="Lambda_DNA-bd_dom_sf"/>
</dbReference>
<evidence type="ECO:0000259" key="2">
    <source>
        <dbReference type="PROSITE" id="PS50943"/>
    </source>
</evidence>
<evidence type="ECO:0000313" key="3">
    <source>
        <dbReference type="EMBL" id="MDQ0287725.1"/>
    </source>
</evidence>
<dbReference type="Gene3D" id="1.10.260.40">
    <property type="entry name" value="lambda repressor-like DNA-binding domains"/>
    <property type="match status" value="1"/>
</dbReference>
<proteinExistence type="predicted"/>
<comment type="caution">
    <text evidence="3">The sequence shown here is derived from an EMBL/GenBank/DDBJ whole genome shotgun (WGS) entry which is preliminary data.</text>
</comment>
<evidence type="ECO:0000313" key="4">
    <source>
        <dbReference type="Proteomes" id="UP001225644"/>
    </source>
</evidence>
<organism evidence="3 4">
    <name type="scientific">Desulfofundulus luciae</name>
    <dbReference type="NCBI Taxonomy" id="74702"/>
    <lineage>
        <taxon>Bacteria</taxon>
        <taxon>Bacillati</taxon>
        <taxon>Bacillota</taxon>
        <taxon>Clostridia</taxon>
        <taxon>Eubacteriales</taxon>
        <taxon>Peptococcaceae</taxon>
        <taxon>Desulfofundulus</taxon>
    </lineage>
</organism>
<dbReference type="SMART" id="SM00530">
    <property type="entry name" value="HTH_XRE"/>
    <property type="match status" value="1"/>
</dbReference>
<keyword evidence="4" id="KW-1185">Reference proteome</keyword>
<accession>A0ABU0B641</accession>
<reference evidence="3 4" key="1">
    <citation type="submission" date="2023-07" db="EMBL/GenBank/DDBJ databases">
        <title>Genomic Encyclopedia of Type Strains, Phase IV (KMG-IV): sequencing the most valuable type-strain genomes for metagenomic binning, comparative biology and taxonomic classification.</title>
        <authorList>
            <person name="Goeker M."/>
        </authorList>
    </citation>
    <scope>NUCLEOTIDE SEQUENCE [LARGE SCALE GENOMIC DNA]</scope>
    <source>
        <strain evidence="3 4">DSM 12396</strain>
    </source>
</reference>
<dbReference type="EMBL" id="JAUSUX010000038">
    <property type="protein sequence ID" value="MDQ0287725.1"/>
    <property type="molecule type" value="Genomic_DNA"/>
</dbReference>
<dbReference type="RefSeq" id="WP_307403676.1">
    <property type="nucleotide sequence ID" value="NZ_JAUSUX010000038.1"/>
</dbReference>
<gene>
    <name evidence="3" type="ORF">J2Z49_002856</name>
</gene>
<dbReference type="InterPro" id="IPR001387">
    <property type="entry name" value="Cro/C1-type_HTH"/>
</dbReference>
<dbReference type="Proteomes" id="UP001225644">
    <property type="component" value="Unassembled WGS sequence"/>
</dbReference>
<dbReference type="SUPFAM" id="SSF47413">
    <property type="entry name" value="lambda repressor-like DNA-binding domains"/>
    <property type="match status" value="1"/>
</dbReference>
<dbReference type="PROSITE" id="PS50943">
    <property type="entry name" value="HTH_CROC1"/>
    <property type="match status" value="1"/>
</dbReference>
<dbReference type="Pfam" id="PF01381">
    <property type="entry name" value="HTH_3"/>
    <property type="match status" value="1"/>
</dbReference>
<sequence length="69" mass="7778">MTDDIKVAVGMRIKEIRLALGMSQEELAFKSGLHRTYISSIERGERNISIINIQKISRALGVRPKDLLP</sequence>
<name>A0ABU0B641_9FIRM</name>
<evidence type="ECO:0000256" key="1">
    <source>
        <dbReference type="ARBA" id="ARBA00023125"/>
    </source>
</evidence>
<keyword evidence="1" id="KW-0238">DNA-binding</keyword>
<dbReference type="PANTHER" id="PTHR46797:SF1">
    <property type="entry name" value="METHYLPHOSPHONATE SYNTHASE"/>
    <property type="match status" value="1"/>
</dbReference>
<feature type="domain" description="HTH cro/C1-type" evidence="2">
    <location>
        <begin position="13"/>
        <end position="67"/>
    </location>
</feature>
<dbReference type="InterPro" id="IPR050807">
    <property type="entry name" value="TransReg_Diox_bact_type"/>
</dbReference>